<feature type="transmembrane region" description="Helical" evidence="6">
    <location>
        <begin position="133"/>
        <end position="151"/>
    </location>
</feature>
<dbReference type="NCBIfam" id="TIGR00704">
    <property type="entry name" value="NaPi_cotrn_rel"/>
    <property type="match status" value="1"/>
</dbReference>
<evidence type="ECO:0000256" key="2">
    <source>
        <dbReference type="ARBA" id="ARBA00022475"/>
    </source>
</evidence>
<feature type="transmembrane region" description="Helical" evidence="6">
    <location>
        <begin position="6"/>
        <end position="25"/>
    </location>
</feature>
<dbReference type="SUPFAM" id="SSF109755">
    <property type="entry name" value="PhoU-like"/>
    <property type="match status" value="1"/>
</dbReference>
<feature type="domain" description="PhoU" evidence="7">
    <location>
        <begin position="447"/>
        <end position="531"/>
    </location>
</feature>
<dbReference type="InterPro" id="IPR038078">
    <property type="entry name" value="PhoU-like_sf"/>
</dbReference>
<dbReference type="InterPro" id="IPR026022">
    <property type="entry name" value="PhoU_dom"/>
</dbReference>
<feature type="domain" description="PhoU" evidence="7">
    <location>
        <begin position="343"/>
        <end position="428"/>
    </location>
</feature>
<keyword evidence="9" id="KW-1185">Reference proteome</keyword>
<organism evidence="8 9">
    <name type="scientific">Romboutsia faecis</name>
    <dbReference type="NCBI Taxonomy" id="2764597"/>
    <lineage>
        <taxon>Bacteria</taxon>
        <taxon>Bacillati</taxon>
        <taxon>Bacillota</taxon>
        <taxon>Clostridia</taxon>
        <taxon>Peptostreptococcales</taxon>
        <taxon>Peptostreptococcaceae</taxon>
        <taxon>Romboutsia</taxon>
    </lineage>
</organism>
<dbReference type="InterPro" id="IPR004633">
    <property type="entry name" value="NaPi_cotrn-rel/YqeW-like"/>
</dbReference>
<dbReference type="Gene3D" id="1.20.58.220">
    <property type="entry name" value="Phosphate transport system protein phou homolog 2, domain 2"/>
    <property type="match status" value="1"/>
</dbReference>
<dbReference type="RefSeq" id="WP_187127884.1">
    <property type="nucleotide sequence ID" value="NZ_JACRWE010000003.1"/>
</dbReference>
<evidence type="ECO:0000256" key="3">
    <source>
        <dbReference type="ARBA" id="ARBA00022692"/>
    </source>
</evidence>
<evidence type="ECO:0000313" key="9">
    <source>
        <dbReference type="Proteomes" id="UP000609849"/>
    </source>
</evidence>
<dbReference type="PANTHER" id="PTHR10010:SF46">
    <property type="entry name" value="SODIUM-DEPENDENT PHOSPHATE TRANSPORT PROTEIN 2B"/>
    <property type="match status" value="1"/>
</dbReference>
<feature type="transmembrane region" description="Helical" evidence="6">
    <location>
        <begin position="64"/>
        <end position="87"/>
    </location>
</feature>
<protein>
    <submittedName>
        <fullName evidence="8">Na/Pi cotransporter family protein</fullName>
    </submittedName>
</protein>
<evidence type="ECO:0000256" key="6">
    <source>
        <dbReference type="SAM" id="Phobius"/>
    </source>
</evidence>
<evidence type="ECO:0000256" key="4">
    <source>
        <dbReference type="ARBA" id="ARBA00022989"/>
    </source>
</evidence>
<sequence length="545" mass="58895">MEIIINLMGGLGLFLYGMNLMGDGLQKSAGAKLKRIIELLTSNVIMGVIVGALVTAIIQSSSATTVMVVGFVNAGIMTLPQAIGVIMGANIGTTITAQIVSLDLVGMAPMALGIGIVLYLFAKNSKTKHIAEILIGFGILFTGMDFMKAAVKPLAEYKGFTDALVAFGHQPILGILLGFGITAIVQSSSASMGMLLALASQGLIPLSSALPILYGENIGTCVTSLISSIGASKNARRAATMHLVFNIIGTLVFMFILTKPITMLVTHLDPNDVSRQIANSHTLFNIINVILLLPFSKLIVKLTMKLVPEGEDEAEDAKVVRFIDERMITTPSIALSNTSKETLRMGNKAKSSLENAMNGLLEKSEAKVKYVFEEEAKINELQKTILDYLLKLSKTSLNHDCIEGIDKLFNTINDIERVGDHAENIAELAESMINNDLNMSDKGKDELIEMFNKVVETYTCALEALEKADVNLACKVIKMEEQVDAMEVSYRRSHMNRLNEGVCSIDSGVIYLDIISNLERVSDHSVNIATQVITSNQAVNESVSV</sequence>
<evidence type="ECO:0000259" key="7">
    <source>
        <dbReference type="Pfam" id="PF01895"/>
    </source>
</evidence>
<keyword evidence="2" id="KW-1003">Cell membrane</keyword>
<dbReference type="Pfam" id="PF02690">
    <property type="entry name" value="Na_Pi_cotrans"/>
    <property type="match status" value="2"/>
</dbReference>
<comment type="caution">
    <text evidence="8">The sequence shown here is derived from an EMBL/GenBank/DDBJ whole genome shotgun (WGS) entry which is preliminary data.</text>
</comment>
<feature type="transmembrane region" description="Helical" evidence="6">
    <location>
        <begin position="243"/>
        <end position="262"/>
    </location>
</feature>
<dbReference type="EMBL" id="JACRWE010000003">
    <property type="protein sequence ID" value="MBC5996608.1"/>
    <property type="molecule type" value="Genomic_DNA"/>
</dbReference>
<keyword evidence="4 6" id="KW-1133">Transmembrane helix</keyword>
<proteinExistence type="predicted"/>
<evidence type="ECO:0000313" key="8">
    <source>
        <dbReference type="EMBL" id="MBC5996608.1"/>
    </source>
</evidence>
<dbReference type="InterPro" id="IPR003841">
    <property type="entry name" value="Na/Pi_transpt"/>
</dbReference>
<dbReference type="PANTHER" id="PTHR10010">
    <property type="entry name" value="SOLUTE CARRIER FAMILY 34 SODIUM PHOSPHATE , MEMBER 2-RELATED"/>
    <property type="match status" value="1"/>
</dbReference>
<dbReference type="Pfam" id="PF01895">
    <property type="entry name" value="PhoU"/>
    <property type="match status" value="2"/>
</dbReference>
<keyword evidence="3 6" id="KW-0812">Transmembrane</keyword>
<name>A0ABR7JPA5_9FIRM</name>
<gene>
    <name evidence="8" type="ORF">H8923_07535</name>
</gene>
<reference evidence="8 9" key="1">
    <citation type="submission" date="2020-08" db="EMBL/GenBank/DDBJ databases">
        <authorList>
            <person name="Liu C."/>
            <person name="Sun Q."/>
        </authorList>
    </citation>
    <scope>NUCLEOTIDE SEQUENCE [LARGE SCALE GENOMIC DNA]</scope>
    <source>
        <strain evidence="8 9">NSJ-18</strain>
    </source>
</reference>
<evidence type="ECO:0000256" key="5">
    <source>
        <dbReference type="ARBA" id="ARBA00023136"/>
    </source>
</evidence>
<accession>A0ABR7JPA5</accession>
<evidence type="ECO:0000256" key="1">
    <source>
        <dbReference type="ARBA" id="ARBA00004651"/>
    </source>
</evidence>
<feature type="transmembrane region" description="Helical" evidence="6">
    <location>
        <begin position="99"/>
        <end position="121"/>
    </location>
</feature>
<dbReference type="NCBIfam" id="NF037997">
    <property type="entry name" value="Na_Pi_symport"/>
    <property type="match status" value="1"/>
</dbReference>
<comment type="subcellular location">
    <subcellularLocation>
        <location evidence="1">Cell membrane</location>
        <topology evidence="1">Multi-pass membrane protein</topology>
    </subcellularLocation>
</comment>
<keyword evidence="5 6" id="KW-0472">Membrane</keyword>
<feature type="transmembrane region" description="Helical" evidence="6">
    <location>
        <begin position="172"/>
        <end position="199"/>
    </location>
</feature>
<dbReference type="Proteomes" id="UP000609849">
    <property type="component" value="Unassembled WGS sequence"/>
</dbReference>
<feature type="transmembrane region" description="Helical" evidence="6">
    <location>
        <begin position="37"/>
        <end position="58"/>
    </location>
</feature>